<evidence type="ECO:0000313" key="4">
    <source>
        <dbReference type="WBParaSite" id="TCLT_0000405301-mRNA-1"/>
    </source>
</evidence>
<dbReference type="InterPro" id="IPR016135">
    <property type="entry name" value="UBQ-conjugating_enzyme/RWD"/>
</dbReference>
<dbReference type="WBParaSite" id="TCLT_0000405301-mRNA-1">
    <property type="protein sequence ID" value="TCLT_0000405301-mRNA-1"/>
    <property type="gene ID" value="TCLT_0000405301"/>
</dbReference>
<evidence type="ECO:0000313" key="2">
    <source>
        <dbReference type="EMBL" id="VDN01095.1"/>
    </source>
</evidence>
<evidence type="ECO:0000259" key="1">
    <source>
        <dbReference type="PROSITE" id="PS50127"/>
    </source>
</evidence>
<dbReference type="Pfam" id="PF00179">
    <property type="entry name" value="UQ_con"/>
    <property type="match status" value="1"/>
</dbReference>
<dbReference type="SUPFAM" id="SSF54495">
    <property type="entry name" value="UBC-like"/>
    <property type="match status" value="1"/>
</dbReference>
<gene>
    <name evidence="2" type="ORF">TCLT_LOCUS4042</name>
</gene>
<dbReference type="EMBL" id="UYYF01004274">
    <property type="protein sequence ID" value="VDN01095.1"/>
    <property type="molecule type" value="Genomic_DNA"/>
</dbReference>
<organism evidence="4">
    <name type="scientific">Thelazia callipaeda</name>
    <name type="common">Oriental eyeworm</name>
    <name type="synonym">Parasitic nematode</name>
    <dbReference type="NCBI Taxonomy" id="103827"/>
    <lineage>
        <taxon>Eukaryota</taxon>
        <taxon>Metazoa</taxon>
        <taxon>Ecdysozoa</taxon>
        <taxon>Nematoda</taxon>
        <taxon>Chromadorea</taxon>
        <taxon>Rhabditida</taxon>
        <taxon>Spirurina</taxon>
        <taxon>Spiruromorpha</taxon>
        <taxon>Thelazioidea</taxon>
        <taxon>Thelaziidae</taxon>
        <taxon>Thelazia</taxon>
    </lineage>
</organism>
<dbReference type="Gene3D" id="3.10.110.10">
    <property type="entry name" value="Ubiquitin Conjugating Enzyme"/>
    <property type="match status" value="1"/>
</dbReference>
<dbReference type="SMART" id="SM00212">
    <property type="entry name" value="UBCc"/>
    <property type="match status" value="1"/>
</dbReference>
<reference evidence="2 3" key="2">
    <citation type="submission" date="2018-11" db="EMBL/GenBank/DDBJ databases">
        <authorList>
            <consortium name="Pathogen Informatics"/>
        </authorList>
    </citation>
    <scope>NUCLEOTIDE SEQUENCE [LARGE SCALE GENOMIC DNA]</scope>
</reference>
<accession>A0A0N5CUU6</accession>
<dbReference type="AlphaFoldDB" id="A0A0N5CUU6"/>
<sequence length="165" mass="18925">MESIGAVRLKKELTEIQENKFRLYEIKDAGKTDPNTWLVLLKPNRSPYNICDYQVQFRFPKEYPFKAPNIKFLTKIYHPNISEKGDVSLPIANPENWKPSVKVDHVLPPSTGINQNIPVLTALIDLFNSPQLSCVLRNDLAELYMKDPDAYAKNATEFGKHYSTN</sequence>
<dbReference type="PROSITE" id="PS50127">
    <property type="entry name" value="UBC_2"/>
    <property type="match status" value="1"/>
</dbReference>
<keyword evidence="3" id="KW-1185">Reference proteome</keyword>
<feature type="domain" description="UBC core" evidence="1">
    <location>
        <begin position="4"/>
        <end position="164"/>
    </location>
</feature>
<protein>
    <submittedName>
        <fullName evidence="4">UBIQUITIN_CONJUGAT_2 domain-containing protein</fullName>
    </submittedName>
</protein>
<dbReference type="STRING" id="103827.A0A0N5CUU6"/>
<proteinExistence type="predicted"/>
<dbReference type="OMA" id="PDRWPYN"/>
<dbReference type="Proteomes" id="UP000276776">
    <property type="component" value="Unassembled WGS sequence"/>
</dbReference>
<dbReference type="InterPro" id="IPR000608">
    <property type="entry name" value="UBC"/>
</dbReference>
<evidence type="ECO:0000313" key="3">
    <source>
        <dbReference type="Proteomes" id="UP000276776"/>
    </source>
</evidence>
<name>A0A0N5CUU6_THECL</name>
<dbReference type="OrthoDB" id="9973183at2759"/>
<reference evidence="4" key="1">
    <citation type="submission" date="2017-02" db="UniProtKB">
        <authorList>
            <consortium name="WormBaseParasite"/>
        </authorList>
    </citation>
    <scope>IDENTIFICATION</scope>
</reference>
<dbReference type="PANTHER" id="PTHR24068">
    <property type="entry name" value="UBIQUITIN-CONJUGATING ENZYME E2"/>
    <property type="match status" value="1"/>
</dbReference>